<name>A0AAD6UU32_9AGAR</name>
<organism evidence="2 3">
    <name type="scientific">Mycena pura</name>
    <dbReference type="NCBI Taxonomy" id="153505"/>
    <lineage>
        <taxon>Eukaryota</taxon>
        <taxon>Fungi</taxon>
        <taxon>Dikarya</taxon>
        <taxon>Basidiomycota</taxon>
        <taxon>Agaricomycotina</taxon>
        <taxon>Agaricomycetes</taxon>
        <taxon>Agaricomycetidae</taxon>
        <taxon>Agaricales</taxon>
        <taxon>Marasmiineae</taxon>
        <taxon>Mycenaceae</taxon>
        <taxon>Mycena</taxon>
    </lineage>
</organism>
<dbReference type="Pfam" id="PF12770">
    <property type="entry name" value="CHAT"/>
    <property type="match status" value="1"/>
</dbReference>
<accession>A0AAD6UU32</accession>
<dbReference type="InterPro" id="IPR024983">
    <property type="entry name" value="CHAT_dom"/>
</dbReference>
<dbReference type="EMBL" id="JARJCW010000097">
    <property type="protein sequence ID" value="KAJ7194551.1"/>
    <property type="molecule type" value="Genomic_DNA"/>
</dbReference>
<protein>
    <recommendedName>
        <fullName evidence="1">CHAT domain-containing protein</fullName>
    </recommendedName>
</protein>
<keyword evidence="3" id="KW-1185">Reference proteome</keyword>
<proteinExistence type="predicted"/>
<dbReference type="AlphaFoldDB" id="A0AAD6UU32"/>
<gene>
    <name evidence="2" type="ORF">GGX14DRAFT_377893</name>
</gene>
<dbReference type="Proteomes" id="UP001219525">
    <property type="component" value="Unassembled WGS sequence"/>
</dbReference>
<evidence type="ECO:0000259" key="1">
    <source>
        <dbReference type="Pfam" id="PF12770"/>
    </source>
</evidence>
<sequence>MSDQWALDTLHNLWLYVIEPIFLSLKLLKSSGANRPRLFWRTAGFEHYIPLHAAGNFKAPDGQEIHTCSDYVVSSYIPSFATVSQTLTKAPRLLHPEELKMLLVARETSGFLPSTTTEVRTVSDILAPPCSVLFDTDHTELSAEDVLGSLSRINCFHIACHSQESRSIPNHYNPSTLAKTVKSELPAATFAFVSMCGDTPAYLLNRMYSPHNMASYALKMGFRSLVTVQWEMKDDDGPVIATNFYRYLTEKAGGGINLDDVPYALDEAIQALRASGAESWRWLPFIHIGY</sequence>
<evidence type="ECO:0000313" key="3">
    <source>
        <dbReference type="Proteomes" id="UP001219525"/>
    </source>
</evidence>
<feature type="domain" description="CHAT" evidence="1">
    <location>
        <begin position="9"/>
        <end position="289"/>
    </location>
</feature>
<comment type="caution">
    <text evidence="2">The sequence shown here is derived from an EMBL/GenBank/DDBJ whole genome shotgun (WGS) entry which is preliminary data.</text>
</comment>
<evidence type="ECO:0000313" key="2">
    <source>
        <dbReference type="EMBL" id="KAJ7194551.1"/>
    </source>
</evidence>
<reference evidence="2" key="1">
    <citation type="submission" date="2023-03" db="EMBL/GenBank/DDBJ databases">
        <title>Massive genome expansion in bonnet fungi (Mycena s.s.) driven by repeated elements and novel gene families across ecological guilds.</title>
        <authorList>
            <consortium name="Lawrence Berkeley National Laboratory"/>
            <person name="Harder C.B."/>
            <person name="Miyauchi S."/>
            <person name="Viragh M."/>
            <person name="Kuo A."/>
            <person name="Thoen E."/>
            <person name="Andreopoulos B."/>
            <person name="Lu D."/>
            <person name="Skrede I."/>
            <person name="Drula E."/>
            <person name="Henrissat B."/>
            <person name="Morin E."/>
            <person name="Kohler A."/>
            <person name="Barry K."/>
            <person name="LaButti K."/>
            <person name="Morin E."/>
            <person name="Salamov A."/>
            <person name="Lipzen A."/>
            <person name="Mereny Z."/>
            <person name="Hegedus B."/>
            <person name="Baldrian P."/>
            <person name="Stursova M."/>
            <person name="Weitz H."/>
            <person name="Taylor A."/>
            <person name="Grigoriev I.V."/>
            <person name="Nagy L.G."/>
            <person name="Martin F."/>
            <person name="Kauserud H."/>
        </authorList>
    </citation>
    <scope>NUCLEOTIDE SEQUENCE</scope>
    <source>
        <strain evidence="2">9144</strain>
    </source>
</reference>